<protein>
    <submittedName>
        <fullName evidence="1">Uncharacterized protein</fullName>
    </submittedName>
</protein>
<dbReference type="Proteomes" id="UP000030329">
    <property type="component" value="Segment"/>
</dbReference>
<proteinExistence type="predicted"/>
<dbReference type="GeneID" id="24405130"/>
<dbReference type="RefSeq" id="YP_009140490.1">
    <property type="nucleotide sequence ID" value="NC_027125.1"/>
</dbReference>
<organism evidence="1 2">
    <name type="scientific">Flavobacterium phage FCL-2</name>
    <dbReference type="NCBI Taxonomy" id="908819"/>
    <lineage>
        <taxon>Viruses</taxon>
        <taxon>Duplodnaviria</taxon>
        <taxon>Heunggongvirae</taxon>
        <taxon>Uroviricota</taxon>
        <taxon>Caudoviricetes</taxon>
        <taxon>Ficleduovirus</taxon>
        <taxon>Ficleduovirus FCL2</taxon>
    </lineage>
</organism>
<accession>A0A0A0YSV2</accession>
<dbReference type="KEGG" id="vg:24405130"/>
<dbReference type="EMBL" id="KM873719">
    <property type="protein sequence ID" value="AIX11844.1"/>
    <property type="molecule type" value="Genomic_DNA"/>
</dbReference>
<name>A0A0A0YSV2_9CAUD</name>
<evidence type="ECO:0000313" key="2">
    <source>
        <dbReference type="Proteomes" id="UP000030329"/>
    </source>
</evidence>
<sequence length="144" mass="16735">MAYKERTCKLSGVVWKQYNSFQKCTCSLCLESKPKPKKKPIKKVSDKRKELNIIYEKVRIEVLSEAKFKCFIDGCKNVANTCEHLAGRIGFYDDYARENNIPLLIDKRFLRACCLVHNGELETNPELSKKYQYSRVSGKKKSEL</sequence>
<evidence type="ECO:0000313" key="1">
    <source>
        <dbReference type="EMBL" id="AIX11844.1"/>
    </source>
</evidence>
<dbReference type="OrthoDB" id="38580at10239"/>
<reference evidence="1 2" key="1">
    <citation type="journal article" date="2015" name="Front. Microbiol.">
        <title>The use of phage FCL-2 as an alternative to chemotherapy against columnaris disease in aquaculture.</title>
        <authorList>
            <person name="Laanto E."/>
            <person name="Bamford J.K."/>
            <person name="Ravantti J.J."/>
            <person name="Sundberg L.R."/>
        </authorList>
    </citation>
    <scope>NUCLEOTIDE SEQUENCE [LARGE SCALE GENOMIC DNA]</scope>
</reference>
<keyword evidence="2" id="KW-1185">Reference proteome</keyword>